<reference evidence="1" key="2">
    <citation type="journal article" date="2015" name="Fish Shellfish Immunol.">
        <title>Early steps in the European eel (Anguilla anguilla)-Vibrio vulnificus interaction in the gills: Role of the RtxA13 toxin.</title>
        <authorList>
            <person name="Callol A."/>
            <person name="Pajuelo D."/>
            <person name="Ebbesson L."/>
            <person name="Teles M."/>
            <person name="MacKenzie S."/>
            <person name="Amaro C."/>
        </authorList>
    </citation>
    <scope>NUCLEOTIDE SEQUENCE</scope>
</reference>
<dbReference type="AlphaFoldDB" id="A0A0E9Q0T7"/>
<organism evidence="1">
    <name type="scientific">Anguilla anguilla</name>
    <name type="common">European freshwater eel</name>
    <name type="synonym">Muraena anguilla</name>
    <dbReference type="NCBI Taxonomy" id="7936"/>
    <lineage>
        <taxon>Eukaryota</taxon>
        <taxon>Metazoa</taxon>
        <taxon>Chordata</taxon>
        <taxon>Craniata</taxon>
        <taxon>Vertebrata</taxon>
        <taxon>Euteleostomi</taxon>
        <taxon>Actinopterygii</taxon>
        <taxon>Neopterygii</taxon>
        <taxon>Teleostei</taxon>
        <taxon>Anguilliformes</taxon>
        <taxon>Anguillidae</taxon>
        <taxon>Anguilla</taxon>
    </lineage>
</organism>
<protein>
    <submittedName>
        <fullName evidence="1">Uncharacterized protein</fullName>
    </submittedName>
</protein>
<proteinExistence type="predicted"/>
<sequence>MCTFCSPMGPCDLQPQHFNLINTSERWRWTGILNPNRPLI</sequence>
<name>A0A0E9Q0T7_ANGAN</name>
<dbReference type="EMBL" id="GBXM01098076">
    <property type="protein sequence ID" value="JAH10501.1"/>
    <property type="molecule type" value="Transcribed_RNA"/>
</dbReference>
<evidence type="ECO:0000313" key="1">
    <source>
        <dbReference type="EMBL" id="JAH10501.1"/>
    </source>
</evidence>
<accession>A0A0E9Q0T7</accession>
<reference evidence="1" key="1">
    <citation type="submission" date="2014-11" db="EMBL/GenBank/DDBJ databases">
        <authorList>
            <person name="Amaro Gonzalez C."/>
        </authorList>
    </citation>
    <scope>NUCLEOTIDE SEQUENCE</scope>
</reference>